<keyword evidence="4" id="KW-0720">Serine protease</keyword>
<dbReference type="InterPro" id="IPR004635">
    <property type="entry name" value="Pept_S49_SppA"/>
</dbReference>
<gene>
    <name evidence="8" type="ordered locus">Metho_2368</name>
</gene>
<dbReference type="STRING" id="867904.Metho_2368"/>
<proteinExistence type="inferred from homology"/>
<dbReference type="GO" id="GO:0008236">
    <property type="term" value="F:serine-type peptidase activity"/>
    <property type="evidence" value="ECO:0007669"/>
    <property type="project" value="UniProtKB-KW"/>
</dbReference>
<dbReference type="EMBL" id="CP003362">
    <property type="protein sequence ID" value="AGB50519.1"/>
    <property type="molecule type" value="Genomic_DNA"/>
</dbReference>
<keyword evidence="6" id="KW-0812">Transmembrane</keyword>
<evidence type="ECO:0000256" key="6">
    <source>
        <dbReference type="SAM" id="Phobius"/>
    </source>
</evidence>
<evidence type="ECO:0000256" key="2">
    <source>
        <dbReference type="ARBA" id="ARBA00022670"/>
    </source>
</evidence>
<dbReference type="GO" id="GO:0006508">
    <property type="term" value="P:proteolysis"/>
    <property type="evidence" value="ECO:0007669"/>
    <property type="project" value="UniProtKB-KW"/>
</dbReference>
<name>L0L2J7_METHD</name>
<dbReference type="RefSeq" id="WP_015325684.1">
    <property type="nucleotide sequence ID" value="NC_019977.1"/>
</dbReference>
<evidence type="ECO:0000313" key="8">
    <source>
        <dbReference type="EMBL" id="AGB50519.1"/>
    </source>
</evidence>
<dbReference type="CDD" id="cd07023">
    <property type="entry name" value="S49_Sppa_N_C"/>
    <property type="match status" value="1"/>
</dbReference>
<dbReference type="GeneID" id="14408446"/>
<reference evidence="9" key="1">
    <citation type="submission" date="2012-02" db="EMBL/GenBank/DDBJ databases">
        <title>Complete sequence of chromosome of Methanomethylovorans hollandica DSM 15978.</title>
        <authorList>
            <person name="Lucas S."/>
            <person name="Copeland A."/>
            <person name="Lapidus A."/>
            <person name="Glavina del Rio T."/>
            <person name="Dalin E."/>
            <person name="Tice H."/>
            <person name="Bruce D."/>
            <person name="Goodwin L."/>
            <person name="Pitluck S."/>
            <person name="Peters L."/>
            <person name="Mikhailova N."/>
            <person name="Held B."/>
            <person name="Kyrpides N."/>
            <person name="Mavromatis K."/>
            <person name="Ivanova N."/>
            <person name="Brettin T."/>
            <person name="Detter J.C."/>
            <person name="Han C."/>
            <person name="Larimer F."/>
            <person name="Land M."/>
            <person name="Hauser L."/>
            <person name="Markowitz V."/>
            <person name="Cheng J.-F."/>
            <person name="Hugenholtz P."/>
            <person name="Woyke T."/>
            <person name="Wu D."/>
            <person name="Spring S."/>
            <person name="Schroeder M."/>
            <person name="Brambilla E."/>
            <person name="Klenk H.-P."/>
            <person name="Eisen J.A."/>
        </authorList>
    </citation>
    <scope>NUCLEOTIDE SEQUENCE [LARGE SCALE GENOMIC DNA]</scope>
    <source>
        <strain evidence="9">DSM 15978 / NBRC 107637 / DMS1</strain>
    </source>
</reference>
<evidence type="ECO:0000256" key="5">
    <source>
        <dbReference type="SAM" id="MobiDB-lite"/>
    </source>
</evidence>
<organism evidence="8 9">
    <name type="scientific">Methanomethylovorans hollandica (strain DSM 15978 / NBRC 107637 / DMS1)</name>
    <dbReference type="NCBI Taxonomy" id="867904"/>
    <lineage>
        <taxon>Archaea</taxon>
        <taxon>Methanobacteriati</taxon>
        <taxon>Methanobacteriota</taxon>
        <taxon>Stenosarchaea group</taxon>
        <taxon>Methanomicrobia</taxon>
        <taxon>Methanosarcinales</taxon>
        <taxon>Methanosarcinaceae</taxon>
        <taxon>Methanomethylovorans</taxon>
    </lineage>
</organism>
<dbReference type="Gene3D" id="3.90.226.10">
    <property type="entry name" value="2-enoyl-CoA Hydratase, Chain A, domain 1"/>
    <property type="match status" value="2"/>
</dbReference>
<dbReference type="InterPro" id="IPR029045">
    <property type="entry name" value="ClpP/crotonase-like_dom_sf"/>
</dbReference>
<dbReference type="Proteomes" id="UP000010866">
    <property type="component" value="Chromosome"/>
</dbReference>
<feature type="transmembrane region" description="Helical" evidence="6">
    <location>
        <begin position="61"/>
        <end position="83"/>
    </location>
</feature>
<dbReference type="OrthoDB" id="31107at2157"/>
<dbReference type="KEGG" id="mhz:Metho_2368"/>
<dbReference type="AlphaFoldDB" id="L0L2J7"/>
<keyword evidence="2" id="KW-0645">Protease</keyword>
<dbReference type="InterPro" id="IPR002142">
    <property type="entry name" value="Peptidase_S49"/>
</dbReference>
<dbReference type="Pfam" id="PF01343">
    <property type="entry name" value="Peptidase_S49"/>
    <property type="match status" value="1"/>
</dbReference>
<feature type="region of interest" description="Disordered" evidence="5">
    <location>
        <begin position="1"/>
        <end position="43"/>
    </location>
</feature>
<feature type="domain" description="Peptidase S49" evidence="7">
    <location>
        <begin position="160"/>
        <end position="311"/>
    </location>
</feature>
<dbReference type="PANTHER" id="PTHR42987">
    <property type="entry name" value="PEPTIDASE S49"/>
    <property type="match status" value="1"/>
</dbReference>
<comment type="similarity">
    <text evidence="1">Belongs to the peptidase S49 family.</text>
</comment>
<dbReference type="PANTHER" id="PTHR42987:SF4">
    <property type="entry name" value="PROTEASE SOHB-RELATED"/>
    <property type="match status" value="1"/>
</dbReference>
<keyword evidence="3" id="KW-0378">Hydrolase</keyword>
<feature type="compositionally biased region" description="Basic and acidic residues" evidence="5">
    <location>
        <begin position="11"/>
        <end position="21"/>
    </location>
</feature>
<dbReference type="HOGENOM" id="CLU_046540_0_2_2"/>
<keyword evidence="6" id="KW-0472">Membrane</keyword>
<evidence type="ECO:0000256" key="3">
    <source>
        <dbReference type="ARBA" id="ARBA00022801"/>
    </source>
</evidence>
<dbReference type="SUPFAM" id="SSF52096">
    <property type="entry name" value="ClpP/crotonase"/>
    <property type="match status" value="1"/>
</dbReference>
<evidence type="ECO:0000313" key="9">
    <source>
        <dbReference type="Proteomes" id="UP000010866"/>
    </source>
</evidence>
<evidence type="ECO:0000256" key="1">
    <source>
        <dbReference type="ARBA" id="ARBA00008683"/>
    </source>
</evidence>
<keyword evidence="9" id="KW-1185">Reference proteome</keyword>
<protein>
    <submittedName>
        <fullName evidence="8">Signal peptide peptidase SppA, 36K type</fullName>
    </submittedName>
</protein>
<dbReference type="InterPro" id="IPR047272">
    <property type="entry name" value="S49_SppA_C"/>
</dbReference>
<accession>L0L2J7</accession>
<keyword evidence="6" id="KW-1133">Transmembrane helix</keyword>
<sequence length="357" mass="38514">MNPEDVANSRNADHGEEKPSMENDPYISGKAEREIPPSVPSAYNRNTSAAIAPGKSRWKMYLLLAGFLIVLIGASLAAIMGNFDGNLYASGDKIAVIYVEGEIVSGSIYNGLGYATPDGINENIRKAVQDQSVKAILLRVDSPGGSSTAGEEIYEEVKRAHDEGMPIVVSMGNVAASAAYHISVPADVIVANPSTMTGSIGVIWTFENMSAYYDQEGIEFHVAKSGEFKDMGGSWRGLSDEEKEYADSIIMEVYDTFVTNVAEGRNMSVSEVKDIADGRIYTGKKAKELGLVDELGNFYDAIDIATELAGIEGEPTVVYMNKPSLSSLLFGSESGTSNASVEELLKRYEERPYGYLS</sequence>
<evidence type="ECO:0000256" key="4">
    <source>
        <dbReference type="ARBA" id="ARBA00022825"/>
    </source>
</evidence>
<dbReference type="NCBIfam" id="TIGR00706">
    <property type="entry name" value="SppA_dom"/>
    <property type="match status" value="1"/>
</dbReference>
<evidence type="ECO:0000259" key="7">
    <source>
        <dbReference type="Pfam" id="PF01343"/>
    </source>
</evidence>